<dbReference type="GO" id="GO:0005886">
    <property type="term" value="C:plasma membrane"/>
    <property type="evidence" value="ECO:0007669"/>
    <property type="project" value="TreeGrafter"/>
</dbReference>
<dbReference type="EMBL" id="CAKXAJ010025571">
    <property type="protein sequence ID" value="CAH2241091.1"/>
    <property type="molecule type" value="Genomic_DNA"/>
</dbReference>
<sequence>MLLGGRNKDGVTARIESENRYIVRVPQGEALYIASEVSTSTQRCLCGMGRGFVMHLHDSTRQEALVLHRRLAAASCWFPCRLQKMSNTTIRCPLPLTHKEKTWEYQQYYLGEKDEENRKCGEGQHHWSGAKVLDYTPLDVAVSRLLSYDNLEMVRVILESGADAQHRIIYNHHEDPKNEKLDGPTLLHVVLAKKADNEIEEDVPENYQIIKVIKWRLGRFTAKASDTKVSKKAGKLKKDEKSSTKPTGKSADDVEDYRQAVDLVTECARLIYIRWLQSKLMKELIVTIDRYKHRHWYMILKSCQGTLSTGLWISPQRCLEIWDILSDTKKRIYNDKRIMTHALSIVLFLSWQNYGRRTSNVAPDTILTTQVNDAIEADVSRLLLQHKADKKMKTSMLQLKLNYLKPELVQDVSI</sequence>
<keyword evidence="2" id="KW-0449">Lipoprotein</keyword>
<proteinExistence type="inferred from homology"/>
<comment type="cofactor">
    <cofactor evidence="2">
        <name>Ca(2+)</name>
        <dbReference type="ChEBI" id="CHEBI:29108"/>
    </cofactor>
</comment>
<accession>A0A8S4RTL9</accession>
<comment type="function">
    <text evidence="2">May mediate accelerated ATP-independent bidirectional transbilayer migration of phospholipids upon binding calcium ions that results in a loss of phospholipid asymmetry in the plasma membrane.</text>
</comment>
<evidence type="ECO:0000256" key="3">
    <source>
        <dbReference type="SAM" id="MobiDB-lite"/>
    </source>
</evidence>
<keyword evidence="2" id="KW-0564">Palmitate</keyword>
<reference evidence="4" key="1">
    <citation type="submission" date="2022-03" db="EMBL/GenBank/DDBJ databases">
        <authorList>
            <person name="Lindestad O."/>
        </authorList>
    </citation>
    <scope>NUCLEOTIDE SEQUENCE</scope>
</reference>
<protein>
    <recommendedName>
        <fullName evidence="2">Phospholipid scramblase</fullName>
    </recommendedName>
</protein>
<dbReference type="AlphaFoldDB" id="A0A8S4RTL9"/>
<comment type="caution">
    <text evidence="4">The sequence shown here is derived from an EMBL/GenBank/DDBJ whole genome shotgun (WGS) entry which is preliminary data.</text>
</comment>
<dbReference type="Proteomes" id="UP000838756">
    <property type="component" value="Unassembled WGS sequence"/>
</dbReference>
<gene>
    <name evidence="4" type="primary">jg13149</name>
    <name evidence="4" type="ORF">PAEG_LOCUS17556</name>
</gene>
<evidence type="ECO:0000313" key="5">
    <source>
        <dbReference type="Proteomes" id="UP000838756"/>
    </source>
</evidence>
<dbReference type="GO" id="GO:0017128">
    <property type="term" value="F:phospholipid scramblase activity"/>
    <property type="evidence" value="ECO:0007669"/>
    <property type="project" value="InterPro"/>
</dbReference>
<evidence type="ECO:0000256" key="2">
    <source>
        <dbReference type="RuleBase" id="RU363116"/>
    </source>
</evidence>
<evidence type="ECO:0000256" key="1">
    <source>
        <dbReference type="ARBA" id="ARBA00005350"/>
    </source>
</evidence>
<keyword evidence="5" id="KW-1185">Reference proteome</keyword>
<feature type="region of interest" description="Disordered" evidence="3">
    <location>
        <begin position="231"/>
        <end position="251"/>
    </location>
</feature>
<dbReference type="PANTHER" id="PTHR23248">
    <property type="entry name" value="PHOSPHOLIPID SCRAMBLASE-RELATED"/>
    <property type="match status" value="1"/>
</dbReference>
<dbReference type="PANTHER" id="PTHR23248:SF4">
    <property type="entry name" value="PHOSPHOLIPID SCRAMBLASE"/>
    <property type="match status" value="1"/>
</dbReference>
<dbReference type="OrthoDB" id="496749at2759"/>
<evidence type="ECO:0000313" key="4">
    <source>
        <dbReference type="EMBL" id="CAH2241091.1"/>
    </source>
</evidence>
<keyword evidence="2" id="KW-0106">Calcium</keyword>
<name>A0A8S4RTL9_9NEOP</name>
<dbReference type="InterPro" id="IPR005552">
    <property type="entry name" value="Scramblase"/>
</dbReference>
<dbReference type="Pfam" id="PF03803">
    <property type="entry name" value="Scramblase"/>
    <property type="match status" value="1"/>
</dbReference>
<comment type="similarity">
    <text evidence="1 2">Belongs to the phospholipid scramblase family.</text>
</comment>
<organism evidence="4 5">
    <name type="scientific">Pararge aegeria aegeria</name>
    <dbReference type="NCBI Taxonomy" id="348720"/>
    <lineage>
        <taxon>Eukaryota</taxon>
        <taxon>Metazoa</taxon>
        <taxon>Ecdysozoa</taxon>
        <taxon>Arthropoda</taxon>
        <taxon>Hexapoda</taxon>
        <taxon>Insecta</taxon>
        <taxon>Pterygota</taxon>
        <taxon>Neoptera</taxon>
        <taxon>Endopterygota</taxon>
        <taxon>Lepidoptera</taxon>
        <taxon>Glossata</taxon>
        <taxon>Ditrysia</taxon>
        <taxon>Papilionoidea</taxon>
        <taxon>Nymphalidae</taxon>
        <taxon>Satyrinae</taxon>
        <taxon>Satyrini</taxon>
        <taxon>Parargina</taxon>
        <taxon>Pararge</taxon>
    </lineage>
</organism>